<gene>
    <name evidence="2" type="ORF">BKD89_03050</name>
</gene>
<organism evidence="2 3">
    <name type="scientific">Methanomethylophilus alvi</name>
    <dbReference type="NCBI Taxonomy" id="1291540"/>
    <lineage>
        <taxon>Archaea</taxon>
        <taxon>Methanobacteriati</taxon>
        <taxon>Thermoplasmatota</taxon>
        <taxon>Thermoplasmata</taxon>
        <taxon>Methanomassiliicoccales</taxon>
        <taxon>Methanomethylophilaceae</taxon>
        <taxon>Methanomethylophilus</taxon>
    </lineage>
</organism>
<dbReference type="GeneID" id="41321412"/>
<evidence type="ECO:0000256" key="1">
    <source>
        <dbReference type="SAM" id="Phobius"/>
    </source>
</evidence>
<accession>A0A3G3IG29</accession>
<evidence type="ECO:0000313" key="3">
    <source>
        <dbReference type="Proteomes" id="UP000273278"/>
    </source>
</evidence>
<keyword evidence="1" id="KW-0472">Membrane</keyword>
<keyword evidence="1" id="KW-1133">Transmembrane helix</keyword>
<keyword evidence="1" id="KW-0812">Transmembrane</keyword>
<dbReference type="Proteomes" id="UP000273278">
    <property type="component" value="Chromosome"/>
</dbReference>
<dbReference type="AlphaFoldDB" id="A0A3G3IG29"/>
<reference evidence="2 3" key="1">
    <citation type="submission" date="2016-10" db="EMBL/GenBank/DDBJ databases">
        <title>Complete genome of the TMA-utilizing, human hosted archaeon Methanomethylophilus alvus Gen. nov, sp. nov., strain Mx-05, derived from a pure culture.</title>
        <authorList>
            <person name="Brugere J.-F."/>
            <person name="Ben Hania W."/>
            <person name="Chaudhary P.P."/>
            <person name="Gaci N."/>
            <person name="Borrel G."/>
            <person name="Cao Van Tuat L."/>
            <person name="Fardeau M.-L."/>
            <person name="Harris H.M.B."/>
            <person name="O'Toole P.W."/>
            <person name="Ollivier B."/>
        </authorList>
    </citation>
    <scope>NUCLEOTIDE SEQUENCE [LARGE SCALE GENOMIC DNA]</scope>
    <source>
        <strain evidence="2 3">Mx-05</strain>
    </source>
</reference>
<dbReference type="EMBL" id="CP017686">
    <property type="protein sequence ID" value="AYQ54785.1"/>
    <property type="molecule type" value="Genomic_DNA"/>
</dbReference>
<name>A0A3G3IG29_9ARCH</name>
<protein>
    <submittedName>
        <fullName evidence="2">Uncharacterized protein</fullName>
    </submittedName>
</protein>
<sequence>MIGVVIHYNVYRRRLIIGGKTMENIRGGAYEGGSKRKKLLVPIIALMLCAVAVIGAGYAYSSSVTVENNKVAGGELSIDINGEGSAFLADPSVDIIFVQEKTYNKASPSSSVKITASGHDDVISNVTVNLGDGAKASLLGDASVKVSNRAGEDTTKITVTVSTSNIDLGNGSTLSELIKEYVFVWKIDGNYSYTEVNGINGSSNVNVTIPTGSSDVVVECTMYAVISGVVFNSGDVKTMVDNINTHSDIDVKFEVTTTAS</sequence>
<feature type="transmembrane region" description="Helical" evidence="1">
    <location>
        <begin position="39"/>
        <end position="60"/>
    </location>
</feature>
<evidence type="ECO:0000313" key="2">
    <source>
        <dbReference type="EMBL" id="AYQ54785.1"/>
    </source>
</evidence>
<proteinExistence type="predicted"/>
<dbReference type="RefSeq" id="WP_048097741.1">
    <property type="nucleotide sequence ID" value="NZ_CP017686.1"/>
</dbReference>